<evidence type="ECO:0000256" key="5">
    <source>
        <dbReference type="SAM" id="MobiDB-lite"/>
    </source>
</evidence>
<dbReference type="CDD" id="cd20910">
    <property type="entry name" value="NCBD_CREBBP-p300_like"/>
    <property type="match status" value="1"/>
</dbReference>
<feature type="compositionally biased region" description="Low complexity" evidence="5">
    <location>
        <begin position="537"/>
        <end position="551"/>
    </location>
</feature>
<feature type="compositionally biased region" description="Polar residues" evidence="5">
    <location>
        <begin position="557"/>
        <end position="570"/>
    </location>
</feature>
<protein>
    <recommendedName>
        <fullName evidence="6">Nuclear receptor coactivator CREB-bp-like interlocking domain-containing protein</fullName>
    </recommendedName>
</protein>
<keyword evidence="3" id="KW-0804">Transcription</keyword>
<evidence type="ECO:0000256" key="1">
    <source>
        <dbReference type="ARBA" id="ARBA00022737"/>
    </source>
</evidence>
<evidence type="ECO:0000256" key="3">
    <source>
        <dbReference type="ARBA" id="ARBA00023163"/>
    </source>
</evidence>
<dbReference type="SUPFAM" id="SSF69125">
    <property type="entry name" value="Nuclear receptor coactivator interlocking domain"/>
    <property type="match status" value="1"/>
</dbReference>
<dbReference type="GO" id="GO:0000123">
    <property type="term" value="C:histone acetyltransferase complex"/>
    <property type="evidence" value="ECO:0007669"/>
    <property type="project" value="InterPro"/>
</dbReference>
<dbReference type="InterPro" id="IPR009110">
    <property type="entry name" value="Nuc_rcpt_coact"/>
</dbReference>
<keyword evidence="2" id="KW-0805">Transcription regulation</keyword>
<keyword evidence="1" id="KW-0677">Repeat</keyword>
<feature type="compositionally biased region" description="Pro residues" evidence="5">
    <location>
        <begin position="620"/>
        <end position="653"/>
    </location>
</feature>
<dbReference type="GO" id="GO:0003713">
    <property type="term" value="F:transcription coactivator activity"/>
    <property type="evidence" value="ECO:0007669"/>
    <property type="project" value="InterPro"/>
</dbReference>
<feature type="region of interest" description="Disordered" evidence="5">
    <location>
        <begin position="537"/>
        <end position="707"/>
    </location>
</feature>
<evidence type="ECO:0000313" key="7">
    <source>
        <dbReference type="EMBL" id="CAD7196389.1"/>
    </source>
</evidence>
<dbReference type="GO" id="GO:0005634">
    <property type="term" value="C:nucleus"/>
    <property type="evidence" value="ECO:0007669"/>
    <property type="project" value="InterPro"/>
</dbReference>
<dbReference type="EMBL" id="OA565150">
    <property type="protein sequence ID" value="CAD7196389.1"/>
    <property type="molecule type" value="Genomic_DNA"/>
</dbReference>
<feature type="compositionally biased region" description="Low complexity" evidence="5">
    <location>
        <begin position="474"/>
        <end position="484"/>
    </location>
</feature>
<evidence type="ECO:0000259" key="6">
    <source>
        <dbReference type="Pfam" id="PF09030"/>
    </source>
</evidence>
<dbReference type="GO" id="GO:0004402">
    <property type="term" value="F:histone acetyltransferase activity"/>
    <property type="evidence" value="ECO:0007669"/>
    <property type="project" value="InterPro"/>
</dbReference>
<feature type="region of interest" description="Disordered" evidence="5">
    <location>
        <begin position="337"/>
        <end position="391"/>
    </location>
</feature>
<keyword evidence="4" id="KW-0539">Nucleus</keyword>
<name>A0A7R8VDJ7_TIMDO</name>
<dbReference type="InterPro" id="IPR014744">
    <property type="entry name" value="Nuc_rcpt_coact_CREBbp"/>
</dbReference>
<accession>A0A7R8VDJ7</accession>
<organism evidence="7">
    <name type="scientific">Timema douglasi</name>
    <name type="common">Walking stick</name>
    <dbReference type="NCBI Taxonomy" id="61478"/>
    <lineage>
        <taxon>Eukaryota</taxon>
        <taxon>Metazoa</taxon>
        <taxon>Ecdysozoa</taxon>
        <taxon>Arthropoda</taxon>
        <taxon>Hexapoda</taxon>
        <taxon>Insecta</taxon>
        <taxon>Pterygota</taxon>
        <taxon>Neoptera</taxon>
        <taxon>Polyneoptera</taxon>
        <taxon>Phasmatodea</taxon>
        <taxon>Timematodea</taxon>
        <taxon>Timematoidea</taxon>
        <taxon>Timematidae</taxon>
        <taxon>Timema</taxon>
    </lineage>
</organism>
<evidence type="ECO:0000256" key="2">
    <source>
        <dbReference type="ARBA" id="ARBA00023015"/>
    </source>
</evidence>
<dbReference type="Gene3D" id="1.20.1020.10">
    <property type="entry name" value="TAZ domain"/>
    <property type="match status" value="1"/>
</dbReference>
<dbReference type="InterPro" id="IPR035898">
    <property type="entry name" value="TAZ_dom_sf"/>
</dbReference>
<dbReference type="InterPro" id="IPR037073">
    <property type="entry name" value="Nuc_rcpt_coact_CREBbp_sf"/>
</dbReference>
<dbReference type="Pfam" id="PF09030">
    <property type="entry name" value="Creb_binding"/>
    <property type="match status" value="1"/>
</dbReference>
<feature type="compositionally biased region" description="Low complexity" evidence="5">
    <location>
        <begin position="495"/>
        <end position="525"/>
    </location>
</feature>
<sequence length="707" mass="78342">MIAKLQERSSLKQKAVRGLSSLDPCVIQHSPQLGQKRFSFLLEELNHASIINDVLALNVKKEYLHLCNLKKSQLQEIFPPWDQFSDEVGLDTIYGSFLIGDANYKHLWEVIKICLVLSHGNATVEGGFSVNKSLLVENMHEKTATAQRHIHDEIQEAGRIKNIHFSKKILDYVRGAQKCYHEYLAMKKQERSEEDKKKAEKRKLDIQETKCPVPFCLNIKHKLKQQQLQQRLQQAQLLRRRMAVMNTRAAVPSVTQGSSALLASGATSPGIMAAPTNPGMVMSLPSPHQGGGLKPGTPQTPSPNVLQVVKQVQEEAARQQAPHAGAYGKTQPGGIVAQAQVMPPPPIQRPMGPMGSGAGPHLLPMDQWNTTRYPSNPVMQQNPGLRQPSPQLLQQQPPQQVVQMAQQQGMGPMRPQPGGGLGPQGNMQKHALQQLLQTLKSPNTPEQQQQILQILKSNPQLMAAFIKQRQVYQHQQQAAAAQQGPGPGPGPGSAPSPHQMMGHQPPRMQPMLGQPQQPMTQQQHWYKQQLIAVQQQRQQQQQQQQQQHFQQPPAPPYTQQRLPGVRQQQHMVGWEQPQYVQQPGLKPTPPPVPSPQGVMMGPPGGISVQQQQQMMQAVRSPPPIRSPQPNPSPRPVPSPRNQPVPSPRGPVPSPHHHPSPHHQTELPTNEMMLVHPNPTASGQGPSDPGDIPVLTPQDKLSKFVDQL</sequence>
<feature type="domain" description="Nuclear receptor coactivator CREB-bp-like interlocking" evidence="6">
    <location>
        <begin position="367"/>
        <end position="477"/>
    </location>
</feature>
<reference evidence="7" key="1">
    <citation type="submission" date="2020-11" db="EMBL/GenBank/DDBJ databases">
        <authorList>
            <person name="Tran Van P."/>
        </authorList>
    </citation>
    <scope>NUCLEOTIDE SEQUENCE</scope>
</reference>
<evidence type="ECO:0000256" key="4">
    <source>
        <dbReference type="ARBA" id="ARBA00023242"/>
    </source>
</evidence>
<feature type="compositionally biased region" description="Polar residues" evidence="5">
    <location>
        <begin position="367"/>
        <end position="382"/>
    </location>
</feature>
<dbReference type="Gene3D" id="1.10.1630.10">
    <property type="entry name" value="Nuclear receptor coactivator, CREB-bp-like, interlocking domain"/>
    <property type="match status" value="1"/>
</dbReference>
<proteinExistence type="predicted"/>
<dbReference type="AlphaFoldDB" id="A0A7R8VDJ7"/>
<gene>
    <name evidence="7" type="ORF">TDIB3V08_LOCUS2740</name>
</gene>
<feature type="region of interest" description="Disordered" evidence="5">
    <location>
        <begin position="474"/>
        <end position="525"/>
    </location>
</feature>